<dbReference type="InterPro" id="IPR039361">
    <property type="entry name" value="Cyclin"/>
</dbReference>
<dbReference type="Proteomes" id="UP000268350">
    <property type="component" value="Unassembled WGS sequence"/>
</dbReference>
<proteinExistence type="inferred from homology"/>
<dbReference type="EMBL" id="OUUW01000015">
    <property type="protein sequence ID" value="SPP88485.1"/>
    <property type="molecule type" value="Genomic_DNA"/>
</dbReference>
<evidence type="ECO:0000256" key="2">
    <source>
        <dbReference type="RuleBase" id="RU000383"/>
    </source>
</evidence>
<dbReference type="InterPro" id="IPR036915">
    <property type="entry name" value="Cyclin-like_sf"/>
</dbReference>
<dbReference type="AlphaFoldDB" id="A0A3B0K2G5"/>
<dbReference type="SUPFAM" id="SSF47954">
    <property type="entry name" value="Cyclin-like"/>
    <property type="match status" value="2"/>
</dbReference>
<dbReference type="SMART" id="SM01332">
    <property type="entry name" value="Cyclin_C"/>
    <property type="match status" value="1"/>
</dbReference>
<feature type="domain" description="Cyclin C-terminal" evidence="4">
    <location>
        <begin position="120"/>
        <end position="245"/>
    </location>
</feature>
<dbReference type="Pfam" id="PF00134">
    <property type="entry name" value="Cyclin_N"/>
    <property type="match status" value="1"/>
</dbReference>
<dbReference type="OMA" id="CAMIAIR"/>
<dbReference type="STRING" id="7266.A0A3B0K2G5"/>
<dbReference type="InterPro" id="IPR006671">
    <property type="entry name" value="Cyclin_N"/>
</dbReference>
<name>A0A3B0K2G5_DROGU</name>
<reference evidence="6" key="1">
    <citation type="submission" date="2018-01" db="EMBL/GenBank/DDBJ databases">
        <authorList>
            <person name="Alioto T."/>
            <person name="Alioto T."/>
        </authorList>
    </citation>
    <scope>NUCLEOTIDE SEQUENCE [LARGE SCALE GENOMIC DNA]</scope>
</reference>
<dbReference type="OrthoDB" id="5590282at2759"/>
<organism evidence="5 6">
    <name type="scientific">Drosophila guanche</name>
    <name type="common">Fruit fly</name>
    <dbReference type="NCBI Taxonomy" id="7266"/>
    <lineage>
        <taxon>Eukaryota</taxon>
        <taxon>Metazoa</taxon>
        <taxon>Ecdysozoa</taxon>
        <taxon>Arthropoda</taxon>
        <taxon>Hexapoda</taxon>
        <taxon>Insecta</taxon>
        <taxon>Pterygota</taxon>
        <taxon>Neoptera</taxon>
        <taxon>Endopterygota</taxon>
        <taxon>Diptera</taxon>
        <taxon>Brachycera</taxon>
        <taxon>Muscomorpha</taxon>
        <taxon>Ephydroidea</taxon>
        <taxon>Drosophilidae</taxon>
        <taxon>Drosophila</taxon>
        <taxon>Sophophora</taxon>
    </lineage>
</organism>
<evidence type="ECO:0000259" key="3">
    <source>
        <dbReference type="SMART" id="SM00385"/>
    </source>
</evidence>
<evidence type="ECO:0000313" key="6">
    <source>
        <dbReference type="Proteomes" id="UP000268350"/>
    </source>
</evidence>
<dbReference type="Gene3D" id="1.10.472.10">
    <property type="entry name" value="Cyclin-like"/>
    <property type="match status" value="2"/>
</dbReference>
<dbReference type="PANTHER" id="PTHR10177">
    <property type="entry name" value="CYCLINS"/>
    <property type="match status" value="1"/>
</dbReference>
<keyword evidence="1 2" id="KW-0195">Cyclin</keyword>
<evidence type="ECO:0000256" key="1">
    <source>
        <dbReference type="ARBA" id="ARBA00023127"/>
    </source>
</evidence>
<feature type="domain" description="Cyclin-like" evidence="3">
    <location>
        <begin position="25"/>
        <end position="111"/>
    </location>
</feature>
<protein>
    <submittedName>
        <fullName evidence="5">Blast:G2/mitotic-specific cyclin-B</fullName>
    </submittedName>
</protein>
<gene>
    <name evidence="5" type="ORF">DGUA_6G018714</name>
</gene>
<accession>A0A3B0K2G5</accession>
<dbReference type="Pfam" id="PF02984">
    <property type="entry name" value="Cyclin_C"/>
    <property type="match status" value="1"/>
</dbReference>
<keyword evidence="6" id="KW-1185">Reference proteome</keyword>
<sequence>MLPILEHHMAWHMNLTPNMRSVLVNWVHAVHSKLRLCDGVFEMAIATIDRYLQQWVKDISPSDLNLMGFSALVLASKYENPKMTHIQWFLKHTDAGFTDEMISEMVLQILLAINCDLSRPVPSQFLKRLCNATADFGIKCQKLAHYYVQLALMDAELASVKPSQIAAAALYIALNLSDGTPDGGLDESLWTRQLADCSRYTSLQLRATVLRMAQLPLKAEQEELLSIRNKFSRRKYYSVSVAPELKGPRLESIMNIPENEPSSLSQLPLKAEQVPMSIRQKCSRRKYNSVLVAPELKEPRLESIVNIPEKIPRSIRFKQTFCNLM</sequence>
<comment type="similarity">
    <text evidence="2">Belongs to the cyclin family.</text>
</comment>
<evidence type="ECO:0000259" key="4">
    <source>
        <dbReference type="SMART" id="SM01332"/>
    </source>
</evidence>
<dbReference type="InterPro" id="IPR004367">
    <property type="entry name" value="Cyclin_C-dom"/>
</dbReference>
<dbReference type="SMART" id="SM00385">
    <property type="entry name" value="CYCLIN"/>
    <property type="match status" value="2"/>
</dbReference>
<evidence type="ECO:0000313" key="5">
    <source>
        <dbReference type="EMBL" id="SPP88485.1"/>
    </source>
</evidence>
<dbReference type="InterPro" id="IPR013763">
    <property type="entry name" value="Cyclin-like_dom"/>
</dbReference>
<feature type="domain" description="Cyclin-like" evidence="3">
    <location>
        <begin position="124"/>
        <end position="214"/>
    </location>
</feature>